<dbReference type="InterPro" id="IPR001478">
    <property type="entry name" value="PDZ"/>
</dbReference>
<evidence type="ECO:0000313" key="2">
    <source>
        <dbReference type="EMBL" id="VDN98455.1"/>
    </source>
</evidence>
<dbReference type="EMBL" id="UZAE01001305">
    <property type="protein sequence ID" value="VDN98455.1"/>
    <property type="molecule type" value="Genomic_DNA"/>
</dbReference>
<dbReference type="SMART" id="SM00228">
    <property type="entry name" value="PDZ"/>
    <property type="match status" value="1"/>
</dbReference>
<organism evidence="4">
    <name type="scientific">Rodentolepis nana</name>
    <name type="common">Dwarf tapeworm</name>
    <name type="synonym">Hymenolepis nana</name>
    <dbReference type="NCBI Taxonomy" id="102285"/>
    <lineage>
        <taxon>Eukaryota</taxon>
        <taxon>Metazoa</taxon>
        <taxon>Spiralia</taxon>
        <taxon>Lophotrochozoa</taxon>
        <taxon>Platyhelminthes</taxon>
        <taxon>Cestoda</taxon>
        <taxon>Eucestoda</taxon>
        <taxon>Cyclophyllidea</taxon>
        <taxon>Hymenolepididae</taxon>
        <taxon>Rodentolepis</taxon>
    </lineage>
</organism>
<dbReference type="Gene3D" id="2.30.42.10">
    <property type="match status" value="1"/>
</dbReference>
<accession>A0A0R3T6A9</accession>
<dbReference type="SUPFAM" id="SSF50156">
    <property type="entry name" value="PDZ domain-like"/>
    <property type="match status" value="1"/>
</dbReference>
<name>A0A0R3T6A9_RODNA</name>
<dbReference type="OrthoDB" id="336747at2759"/>
<proteinExistence type="predicted"/>
<dbReference type="Proteomes" id="UP000278807">
    <property type="component" value="Unassembled WGS sequence"/>
</dbReference>
<dbReference type="InterPro" id="IPR036034">
    <property type="entry name" value="PDZ_sf"/>
</dbReference>
<dbReference type="STRING" id="102285.A0A0R3T6A9"/>
<evidence type="ECO:0000259" key="1">
    <source>
        <dbReference type="PROSITE" id="PS50106"/>
    </source>
</evidence>
<feature type="domain" description="PDZ" evidence="1">
    <location>
        <begin position="77"/>
        <end position="158"/>
    </location>
</feature>
<evidence type="ECO:0000313" key="3">
    <source>
        <dbReference type="Proteomes" id="UP000278807"/>
    </source>
</evidence>
<gene>
    <name evidence="2" type="ORF">HNAJ_LOCUS2596</name>
</gene>
<sequence length="193" mass="21717">MNLSLAYRLTVYSIYILQALLRARDVIAHDVYGEGAIRVTPPPTTTLGSSTANGEEDAKDYADGAAETSHHVTRVRLVQFQKTTDEPMGITLKLNEEEKCIVARIMHGGMIHRQGTLHVGDELREINSEPVYGKSVEYLQRKLREARGSVTLKIVPSYRTNPIQCEVRLSHTVELILLGYEYFTLILAYTKLL</sequence>
<evidence type="ECO:0000313" key="4">
    <source>
        <dbReference type="WBParaSite" id="HNAJ_0000259701-mRNA-1"/>
    </source>
</evidence>
<dbReference type="AlphaFoldDB" id="A0A0R3T6A9"/>
<dbReference type="InterPro" id="IPR050716">
    <property type="entry name" value="MAGUK"/>
</dbReference>
<reference evidence="4" key="1">
    <citation type="submission" date="2017-02" db="UniProtKB">
        <authorList>
            <consortium name="WormBaseParasite"/>
        </authorList>
    </citation>
    <scope>IDENTIFICATION</scope>
</reference>
<dbReference type="Pfam" id="PF00595">
    <property type="entry name" value="PDZ"/>
    <property type="match status" value="1"/>
</dbReference>
<dbReference type="PROSITE" id="PS50106">
    <property type="entry name" value="PDZ"/>
    <property type="match status" value="1"/>
</dbReference>
<dbReference type="FunFam" id="2.30.42.10:FF:000016">
    <property type="entry name" value="peripheral plasma membrane protein CASK isoform X2"/>
    <property type="match status" value="1"/>
</dbReference>
<dbReference type="WBParaSite" id="HNAJ_0000259701-mRNA-1">
    <property type="protein sequence ID" value="HNAJ_0000259701-mRNA-1"/>
    <property type="gene ID" value="HNAJ_0000259701"/>
</dbReference>
<dbReference type="PANTHER" id="PTHR23122">
    <property type="entry name" value="MEMBRANE-ASSOCIATED GUANYLATE KINASE MAGUK"/>
    <property type="match status" value="1"/>
</dbReference>
<keyword evidence="3" id="KW-1185">Reference proteome</keyword>
<protein>
    <submittedName>
        <fullName evidence="4">PDZ domain-containing protein</fullName>
    </submittedName>
</protein>
<reference evidence="2 3" key="2">
    <citation type="submission" date="2018-11" db="EMBL/GenBank/DDBJ databases">
        <authorList>
            <consortium name="Pathogen Informatics"/>
        </authorList>
    </citation>
    <scope>NUCLEOTIDE SEQUENCE [LARGE SCALE GENOMIC DNA]</scope>
</reference>